<evidence type="ECO:0000256" key="2">
    <source>
        <dbReference type="ARBA" id="ARBA00022452"/>
    </source>
</evidence>
<keyword evidence="2" id="KW-1134">Transmembrane beta strand</keyword>
<evidence type="ECO:0000256" key="3">
    <source>
        <dbReference type="ARBA" id="ARBA00022692"/>
    </source>
</evidence>
<proteinExistence type="predicted"/>
<dbReference type="InterPro" id="IPR051906">
    <property type="entry name" value="TolC-like"/>
</dbReference>
<dbReference type="EMBL" id="VBOS01000220">
    <property type="protein sequence ID" value="TMQ55340.1"/>
    <property type="molecule type" value="Genomic_DNA"/>
</dbReference>
<dbReference type="GO" id="GO:0015288">
    <property type="term" value="F:porin activity"/>
    <property type="evidence" value="ECO:0007669"/>
    <property type="project" value="TreeGrafter"/>
</dbReference>
<evidence type="ECO:0000313" key="7">
    <source>
        <dbReference type="EMBL" id="TMQ55340.1"/>
    </source>
</evidence>
<dbReference type="Gene3D" id="1.20.1600.10">
    <property type="entry name" value="Outer membrane efflux proteins (OEP)"/>
    <property type="match status" value="1"/>
</dbReference>
<dbReference type="AlphaFoldDB" id="A0A538SVC6"/>
<dbReference type="SUPFAM" id="SSF56954">
    <property type="entry name" value="Outer membrane efflux proteins (OEP)"/>
    <property type="match status" value="1"/>
</dbReference>
<evidence type="ECO:0000256" key="4">
    <source>
        <dbReference type="ARBA" id="ARBA00023136"/>
    </source>
</evidence>
<keyword evidence="5" id="KW-0998">Cell outer membrane</keyword>
<dbReference type="GO" id="GO:0009279">
    <property type="term" value="C:cell outer membrane"/>
    <property type="evidence" value="ECO:0007669"/>
    <property type="project" value="UniProtKB-SubCell"/>
</dbReference>
<gene>
    <name evidence="7" type="ORF">E6K72_06520</name>
</gene>
<feature type="region of interest" description="Disordered" evidence="6">
    <location>
        <begin position="227"/>
        <end position="246"/>
    </location>
</feature>
<protein>
    <submittedName>
        <fullName evidence="7">TolC family protein</fullName>
    </submittedName>
</protein>
<comment type="subcellular location">
    <subcellularLocation>
        <location evidence="1">Cell outer membrane</location>
    </subcellularLocation>
</comment>
<evidence type="ECO:0000256" key="6">
    <source>
        <dbReference type="SAM" id="MobiDB-lite"/>
    </source>
</evidence>
<dbReference type="GO" id="GO:1990281">
    <property type="term" value="C:efflux pump complex"/>
    <property type="evidence" value="ECO:0007669"/>
    <property type="project" value="TreeGrafter"/>
</dbReference>
<evidence type="ECO:0000313" key="8">
    <source>
        <dbReference type="Proteomes" id="UP000317716"/>
    </source>
</evidence>
<keyword evidence="3" id="KW-0812">Transmembrane</keyword>
<reference evidence="7 8" key="1">
    <citation type="journal article" date="2019" name="Nat. Microbiol.">
        <title>Mediterranean grassland soil C-N compound turnover is dependent on rainfall and depth, and is mediated by genomically divergent microorganisms.</title>
        <authorList>
            <person name="Diamond S."/>
            <person name="Andeer P.F."/>
            <person name="Li Z."/>
            <person name="Crits-Christoph A."/>
            <person name="Burstein D."/>
            <person name="Anantharaman K."/>
            <person name="Lane K.R."/>
            <person name="Thomas B.C."/>
            <person name="Pan C."/>
            <person name="Northen T.R."/>
            <person name="Banfield J.F."/>
        </authorList>
    </citation>
    <scope>NUCLEOTIDE SEQUENCE [LARGE SCALE GENOMIC DNA]</scope>
    <source>
        <strain evidence="7">WS_2</strain>
    </source>
</reference>
<comment type="caution">
    <text evidence="7">The sequence shown here is derived from an EMBL/GenBank/DDBJ whole genome shotgun (WGS) entry which is preliminary data.</text>
</comment>
<organism evidence="7 8">
    <name type="scientific">Eiseniibacteriota bacterium</name>
    <dbReference type="NCBI Taxonomy" id="2212470"/>
    <lineage>
        <taxon>Bacteria</taxon>
        <taxon>Candidatus Eiseniibacteriota</taxon>
    </lineage>
</organism>
<sequence length="447" mass="47582">MRGIRNSAALILVLGLNVAPGRASSDSAGAGTDTLTIEACVAQARRSAPALLAAELDRQAAAGDSVVRSVNRRPDFWIATGALVAPEGFYDPTLTNLGEYELKLGMGWTLADGGHRARERERGGLEAAAARGRLALESREAGLRAAELSFQLLRLREVELAQEQAIQWLDGLGVLVRAGVASGARSSADSIRVALERDDEETGLEGTRLATRTATLEILALLGRNPDAPLHLQEPPATAEDGPSEADSVRLIAGVERLPEVALARVAEAETRLDLADARQGAAPTVELSLDAGLAGADLTSAVPPDLKAANPDASFSDRLRRDLGASAAVRLRWPLRSPTVLPAVRARQATLGAVRVRAGAEAATQRRQALVLLAGWRSFAWRLRAAEITSDRAERNLLKVKSLYAAGATSLLDLLDARRVFADARVRLAGAREDVRSARFLVEDRR</sequence>
<accession>A0A538SVC6</accession>
<name>A0A538SVC6_UNCEI</name>
<evidence type="ECO:0000256" key="5">
    <source>
        <dbReference type="ARBA" id="ARBA00023237"/>
    </source>
</evidence>
<dbReference type="PANTHER" id="PTHR30026">
    <property type="entry name" value="OUTER MEMBRANE PROTEIN TOLC"/>
    <property type="match status" value="1"/>
</dbReference>
<keyword evidence="4" id="KW-0472">Membrane</keyword>
<dbReference type="PANTHER" id="PTHR30026:SF20">
    <property type="entry name" value="OUTER MEMBRANE PROTEIN TOLC"/>
    <property type="match status" value="1"/>
</dbReference>
<evidence type="ECO:0000256" key="1">
    <source>
        <dbReference type="ARBA" id="ARBA00004442"/>
    </source>
</evidence>
<dbReference type="GO" id="GO:0015562">
    <property type="term" value="F:efflux transmembrane transporter activity"/>
    <property type="evidence" value="ECO:0007669"/>
    <property type="project" value="InterPro"/>
</dbReference>
<dbReference type="Proteomes" id="UP000317716">
    <property type="component" value="Unassembled WGS sequence"/>
</dbReference>